<evidence type="ECO:0000313" key="2">
    <source>
        <dbReference type="EMBL" id="SDM74159.1"/>
    </source>
</evidence>
<name>A0A1G9VPR3_9EURY</name>
<evidence type="ECO:0000313" key="3">
    <source>
        <dbReference type="Proteomes" id="UP000199451"/>
    </source>
</evidence>
<feature type="transmembrane region" description="Helical" evidence="1">
    <location>
        <begin position="9"/>
        <end position="33"/>
    </location>
</feature>
<proteinExistence type="predicted"/>
<keyword evidence="1" id="KW-1133">Transmembrane helix</keyword>
<dbReference type="STRING" id="660521.SAMN04487949_2459"/>
<keyword evidence="1" id="KW-0472">Membrane</keyword>
<feature type="transmembrane region" description="Helical" evidence="1">
    <location>
        <begin position="93"/>
        <end position="120"/>
    </location>
</feature>
<keyword evidence="1" id="KW-0812">Transmembrane</keyword>
<dbReference type="RefSeq" id="WP_089697770.1">
    <property type="nucleotide sequence ID" value="NZ_FNHL01000003.1"/>
</dbReference>
<feature type="transmembrane region" description="Helical" evidence="1">
    <location>
        <begin position="132"/>
        <end position="153"/>
    </location>
</feature>
<keyword evidence="3" id="KW-1185">Reference proteome</keyword>
<gene>
    <name evidence="2" type="ORF">SAMN04487949_2459</name>
</gene>
<feature type="transmembrane region" description="Helical" evidence="1">
    <location>
        <begin position="53"/>
        <end position="81"/>
    </location>
</feature>
<evidence type="ECO:0000256" key="1">
    <source>
        <dbReference type="SAM" id="Phobius"/>
    </source>
</evidence>
<sequence length="159" mass="15346">MRGQLKSHLALVVGVFTAVGVGLALTAYVSMGWARLQFVTDAAGASPETFGPVFVAAVAVQTTVTAFLVGPVLAGVLGFLVGSRYTVGSTAAVVTGGGSLLGFYVLALCAVGGVVAGLSGAGTEQVYGVGQVFGTLLVAGVPTLVVGAAGGVLGSATNA</sequence>
<evidence type="ECO:0008006" key="4">
    <source>
        <dbReference type="Google" id="ProtNLM"/>
    </source>
</evidence>
<reference evidence="3" key="1">
    <citation type="submission" date="2016-10" db="EMBL/GenBank/DDBJ databases">
        <authorList>
            <person name="Varghese N."/>
            <person name="Submissions S."/>
        </authorList>
    </citation>
    <scope>NUCLEOTIDE SEQUENCE [LARGE SCALE GENOMIC DNA]</scope>
    <source>
        <strain evidence="3">CGMCC 1.10119</strain>
    </source>
</reference>
<protein>
    <recommendedName>
        <fullName evidence="4">Major facilitator superfamily (MFS) profile domain-containing protein</fullName>
    </recommendedName>
</protein>
<organism evidence="2 3">
    <name type="scientific">Halogranum gelatinilyticum</name>
    <dbReference type="NCBI Taxonomy" id="660521"/>
    <lineage>
        <taxon>Archaea</taxon>
        <taxon>Methanobacteriati</taxon>
        <taxon>Methanobacteriota</taxon>
        <taxon>Stenosarchaea group</taxon>
        <taxon>Halobacteria</taxon>
        <taxon>Halobacteriales</taxon>
        <taxon>Haloferacaceae</taxon>
    </lineage>
</organism>
<dbReference type="AlphaFoldDB" id="A0A1G9VPR3"/>
<accession>A0A1G9VPR3</accession>
<dbReference type="Proteomes" id="UP000199451">
    <property type="component" value="Unassembled WGS sequence"/>
</dbReference>
<dbReference type="EMBL" id="FNHL01000003">
    <property type="protein sequence ID" value="SDM74159.1"/>
    <property type="molecule type" value="Genomic_DNA"/>
</dbReference>